<dbReference type="SUPFAM" id="SSF48371">
    <property type="entry name" value="ARM repeat"/>
    <property type="match status" value="1"/>
</dbReference>
<feature type="compositionally biased region" description="Basic and acidic residues" evidence="2">
    <location>
        <begin position="1"/>
        <end position="10"/>
    </location>
</feature>
<feature type="region of interest" description="Disordered" evidence="2">
    <location>
        <begin position="1"/>
        <end position="28"/>
    </location>
</feature>
<name>A0A6V7NNT9_ANACO</name>
<dbReference type="InterPro" id="IPR011989">
    <property type="entry name" value="ARM-like"/>
</dbReference>
<evidence type="ECO:0000313" key="3">
    <source>
        <dbReference type="EMBL" id="CAD1820271.1"/>
    </source>
</evidence>
<dbReference type="Gene3D" id="1.25.10.10">
    <property type="entry name" value="Leucine-rich Repeat Variant"/>
    <property type="match status" value="1"/>
</dbReference>
<protein>
    <submittedName>
        <fullName evidence="3">Uncharacterized protein</fullName>
    </submittedName>
</protein>
<gene>
    <name evidence="3" type="ORF">CB5_LOCUS3482</name>
</gene>
<feature type="compositionally biased region" description="Low complexity" evidence="2">
    <location>
        <begin position="135"/>
        <end position="157"/>
    </location>
</feature>
<sequence length="494" mass="55471">MAKARDDKGKKPMAMEIIPEEETNEEEEFSFPVLHQEEEFSFPIADSEVKPPSWRGSKKLAAGIAERGRRMRAEDATAQLLFYANEAFSASQSATHRLQMLEWAFAATGVLKTTVRSGEEEDAPPPLPLRCALGSEPRPSSSCVPSPRRSWTSLSLLRPERPSSDRRSRNGLRRATARRARRSRHHDPADTPHYFYTHLWGVSVASGPKRTEAMKKLRELAATDRSILHPIRRDPSVIAFLVQLLFENHCKDEKDSELQRELLEILRIGAECEPHNEALRRDRHIIAVLCILLREDASIRIKTTCAVILSRLSDSYADKVKIGEYGVMGPLVELLNMSSAETRAAAALLIASICEVRENWGRAFKEKAGIAALHAVMEGDDPVKEAVPILHAVRSCSPIFDEASCELVRLHGSVDAPKWASLGMEIIEATTDETKPTIAADHANVEIAEVLWWLQNRCHFPRTVDIKETPRITANEEPESLHLIFQRMVLLNIQ</sequence>
<feature type="compositionally biased region" description="Basic and acidic residues" evidence="2">
    <location>
        <begin position="158"/>
        <end position="168"/>
    </location>
</feature>
<dbReference type="PANTHER" id="PTHR23315:SF82">
    <property type="entry name" value="RING-TYPE E3 UBIQUITIN TRANSFERASE"/>
    <property type="match status" value="1"/>
</dbReference>
<dbReference type="EMBL" id="LR862140">
    <property type="protein sequence ID" value="CAD1820271.1"/>
    <property type="molecule type" value="Genomic_DNA"/>
</dbReference>
<dbReference type="AlphaFoldDB" id="A0A6V7NNT9"/>
<feature type="compositionally biased region" description="Basic residues" evidence="2">
    <location>
        <begin position="169"/>
        <end position="185"/>
    </location>
</feature>
<accession>A0A6V7NNT9</accession>
<reference evidence="3" key="1">
    <citation type="submission" date="2020-07" db="EMBL/GenBank/DDBJ databases">
        <authorList>
            <person name="Lin J."/>
        </authorList>
    </citation>
    <scope>NUCLEOTIDE SEQUENCE</scope>
</reference>
<feature type="region of interest" description="Disordered" evidence="2">
    <location>
        <begin position="116"/>
        <end position="189"/>
    </location>
</feature>
<dbReference type="InterPro" id="IPR016024">
    <property type="entry name" value="ARM-type_fold"/>
</dbReference>
<evidence type="ECO:0000256" key="1">
    <source>
        <dbReference type="ARBA" id="ARBA00022786"/>
    </source>
</evidence>
<dbReference type="PANTHER" id="PTHR23315">
    <property type="entry name" value="U BOX DOMAIN-CONTAINING"/>
    <property type="match status" value="1"/>
</dbReference>
<feature type="compositionally biased region" description="Acidic residues" evidence="2">
    <location>
        <begin position="18"/>
        <end position="28"/>
    </location>
</feature>
<evidence type="ECO:0000256" key="2">
    <source>
        <dbReference type="SAM" id="MobiDB-lite"/>
    </source>
</evidence>
<keyword evidence="1" id="KW-0833">Ubl conjugation pathway</keyword>
<organism evidence="3">
    <name type="scientific">Ananas comosus var. bracteatus</name>
    <name type="common">red pineapple</name>
    <dbReference type="NCBI Taxonomy" id="296719"/>
    <lineage>
        <taxon>Eukaryota</taxon>
        <taxon>Viridiplantae</taxon>
        <taxon>Streptophyta</taxon>
        <taxon>Embryophyta</taxon>
        <taxon>Tracheophyta</taxon>
        <taxon>Spermatophyta</taxon>
        <taxon>Magnoliopsida</taxon>
        <taxon>Liliopsida</taxon>
        <taxon>Poales</taxon>
        <taxon>Bromeliaceae</taxon>
        <taxon>Bromelioideae</taxon>
        <taxon>Ananas</taxon>
    </lineage>
</organism>
<proteinExistence type="predicted"/>